<organism evidence="1 2">
    <name type="scientific">Archangium minus</name>
    <dbReference type="NCBI Taxonomy" id="83450"/>
    <lineage>
        <taxon>Bacteria</taxon>
        <taxon>Pseudomonadati</taxon>
        <taxon>Myxococcota</taxon>
        <taxon>Myxococcia</taxon>
        <taxon>Myxococcales</taxon>
        <taxon>Cystobacterineae</taxon>
        <taxon>Archangiaceae</taxon>
        <taxon>Archangium</taxon>
    </lineage>
</organism>
<dbReference type="Proteomes" id="UP001611383">
    <property type="component" value="Chromosome"/>
</dbReference>
<sequence>MRYFIVEEDKSAGYTGDVDASHKWGLPGVDSCPTCKATWSDTSRAYPSVDLSSVASLADFVEARAEPLEEYERLRELVRPLCPPGAQLEPGTSLGPLVGRAQGRFGSLAAPYPWWLLVQREALDRLQAERLRGLKGCPTQLRFRQRNAPELLELELLSAGRLHPDCLPPKRELRCTRCGRFGHTLPKSRLLDATTIPSGMDVFRLEDFSTVIVCTERFVDACRRLGLDGVAFLPLPLSPTR</sequence>
<proteinExistence type="predicted"/>
<reference evidence="1 2" key="1">
    <citation type="submission" date="2019-08" db="EMBL/GenBank/DDBJ databases">
        <title>Archangium and Cystobacter genomes.</title>
        <authorList>
            <person name="Chen I.-C.K."/>
            <person name="Wielgoss S."/>
        </authorList>
    </citation>
    <scope>NUCLEOTIDE SEQUENCE [LARGE SCALE GENOMIC DNA]</scope>
    <source>
        <strain evidence="1 2">Cbm 6</strain>
    </source>
</reference>
<name>A0ABY9WL42_9BACT</name>
<accession>A0ABY9WL42</accession>
<dbReference type="NCBIfam" id="TIGR02264">
    <property type="entry name" value="gmx_para_CXXCG"/>
    <property type="match status" value="1"/>
</dbReference>
<dbReference type="RefSeq" id="WP_395813667.1">
    <property type="nucleotide sequence ID" value="NZ_CP043494.1"/>
</dbReference>
<evidence type="ECO:0000313" key="2">
    <source>
        <dbReference type="Proteomes" id="UP001611383"/>
    </source>
</evidence>
<keyword evidence="2" id="KW-1185">Reference proteome</keyword>
<dbReference type="InterPro" id="IPR011750">
    <property type="entry name" value="Gmx_para_CXXCG"/>
</dbReference>
<evidence type="ECO:0008006" key="3">
    <source>
        <dbReference type="Google" id="ProtNLM"/>
    </source>
</evidence>
<dbReference type="EMBL" id="CP043494">
    <property type="protein sequence ID" value="WNG43155.1"/>
    <property type="molecule type" value="Genomic_DNA"/>
</dbReference>
<protein>
    <recommendedName>
        <fullName evidence="3">Double-CXXCG motif protein</fullName>
    </recommendedName>
</protein>
<gene>
    <name evidence="1" type="ORF">F0U60_02850</name>
</gene>
<evidence type="ECO:0000313" key="1">
    <source>
        <dbReference type="EMBL" id="WNG43155.1"/>
    </source>
</evidence>
<dbReference type="Pfam" id="PF09535">
    <property type="entry name" value="Gmx_para_CXXCG"/>
    <property type="match status" value="1"/>
</dbReference>